<dbReference type="OrthoDB" id="9794294at2"/>
<dbReference type="InterPro" id="IPR016047">
    <property type="entry name" value="M23ase_b-sheet_dom"/>
</dbReference>
<dbReference type="PANTHER" id="PTHR21666:SF270">
    <property type="entry name" value="MUREIN HYDROLASE ACTIVATOR ENVC"/>
    <property type="match status" value="1"/>
</dbReference>
<reference evidence="3 5" key="1">
    <citation type="submission" date="2015-09" db="EMBL/GenBank/DDBJ databases">
        <title>Genome sequence of Acetobacterium wieringae DSM 1911.</title>
        <authorList>
            <person name="Poehlein A."/>
            <person name="Bengelsdorf F.R."/>
            <person name="Schiel-Bengelsdorf B."/>
            <person name="Duerre P."/>
            <person name="Daniel R."/>
        </authorList>
    </citation>
    <scope>NUCLEOTIDE SEQUENCE [LARGE SCALE GENOMIC DNA]</scope>
    <source>
        <strain evidence="3 5">DSM 1911</strain>
    </source>
</reference>
<evidence type="ECO:0000259" key="1">
    <source>
        <dbReference type="Pfam" id="PF01551"/>
    </source>
</evidence>
<reference evidence="4" key="2">
    <citation type="submission" date="2021-11" db="EMBL/GenBank/DDBJ databases">
        <title>Isoprene-degrading acetogen.</title>
        <authorList>
            <person name="Yang Y."/>
            <person name="Jin H."/>
            <person name="Yan J."/>
        </authorList>
    </citation>
    <scope>NUCLEOTIDE SEQUENCE</scope>
    <source>
        <strain evidence="4">Berkeley</strain>
    </source>
</reference>
<dbReference type="InterPro" id="IPR050570">
    <property type="entry name" value="Cell_wall_metabolism_enzyme"/>
</dbReference>
<dbReference type="EMBL" id="CP087994">
    <property type="protein sequence ID" value="UYO63103.1"/>
    <property type="molecule type" value="Genomic_DNA"/>
</dbReference>
<keyword evidence="3" id="KW-0378">Hydrolase</keyword>
<dbReference type="GO" id="GO:0004222">
    <property type="term" value="F:metalloendopeptidase activity"/>
    <property type="evidence" value="ECO:0007669"/>
    <property type="project" value="TreeGrafter"/>
</dbReference>
<evidence type="ECO:0000313" key="4">
    <source>
        <dbReference type="EMBL" id="UYO63103.1"/>
    </source>
</evidence>
<organism evidence="3 5">
    <name type="scientific">Acetobacterium wieringae</name>
    <dbReference type="NCBI Taxonomy" id="52694"/>
    <lineage>
        <taxon>Bacteria</taxon>
        <taxon>Bacillati</taxon>
        <taxon>Bacillota</taxon>
        <taxon>Clostridia</taxon>
        <taxon>Eubacteriales</taxon>
        <taxon>Eubacteriaceae</taxon>
        <taxon>Acetobacterium</taxon>
    </lineage>
</organism>
<proteinExistence type="predicted"/>
<dbReference type="CDD" id="cd12797">
    <property type="entry name" value="M23_peptidase"/>
    <property type="match status" value="1"/>
</dbReference>
<dbReference type="AlphaFoldDB" id="A0A1F2PFQ1"/>
<dbReference type="Gene3D" id="2.60.40.3760">
    <property type="match status" value="4"/>
</dbReference>
<evidence type="ECO:0000313" key="5">
    <source>
        <dbReference type="Proteomes" id="UP000176244"/>
    </source>
</evidence>
<name>A0A1F2PFQ1_9FIRM</name>
<evidence type="ECO:0000313" key="3">
    <source>
        <dbReference type="EMBL" id="OFV70123.1"/>
    </source>
</evidence>
<dbReference type="PANTHER" id="PTHR21666">
    <property type="entry name" value="PEPTIDASE-RELATED"/>
    <property type="match status" value="1"/>
</dbReference>
<dbReference type="InterPro" id="IPR041033">
    <property type="entry name" value="SpaA_PFL_dom_1"/>
</dbReference>
<dbReference type="Gene3D" id="2.60.40.10">
    <property type="entry name" value="Immunoglobulins"/>
    <property type="match status" value="1"/>
</dbReference>
<dbReference type="InterPro" id="IPR011055">
    <property type="entry name" value="Dup_hybrid_motif"/>
</dbReference>
<dbReference type="EMBL" id="LKEU01000033">
    <property type="protein sequence ID" value="OFV70123.1"/>
    <property type="molecule type" value="Genomic_DNA"/>
</dbReference>
<protein>
    <submittedName>
        <fullName evidence="4">GBS Bsp-like repeat-containing protein</fullName>
    </submittedName>
    <submittedName>
        <fullName evidence="3">Murein DD-endopeptidase MepM</fullName>
        <ecNumber evidence="3">3.4.24.-</ecNumber>
    </submittedName>
</protein>
<dbReference type="Pfam" id="PF17802">
    <property type="entry name" value="SpaA"/>
    <property type="match status" value="1"/>
</dbReference>
<dbReference type="Proteomes" id="UP000176244">
    <property type="component" value="Unassembled WGS sequence"/>
</dbReference>
<dbReference type="RefSeq" id="WP_070371611.1">
    <property type="nucleotide sequence ID" value="NZ_CP087994.1"/>
</dbReference>
<dbReference type="Gene3D" id="2.70.70.10">
    <property type="entry name" value="Glucose Permease (Domain IIA)"/>
    <property type="match status" value="1"/>
</dbReference>
<dbReference type="InterPro" id="IPR013688">
    <property type="entry name" value="GBS_Bsp-like"/>
</dbReference>
<evidence type="ECO:0000259" key="2">
    <source>
        <dbReference type="Pfam" id="PF17802"/>
    </source>
</evidence>
<keyword evidence="6" id="KW-1185">Reference proteome</keyword>
<dbReference type="Proteomes" id="UP001163550">
    <property type="component" value="Chromosome"/>
</dbReference>
<feature type="domain" description="M23ase beta-sheet core" evidence="1">
    <location>
        <begin position="628"/>
        <end position="729"/>
    </location>
</feature>
<dbReference type="EC" id="3.4.24.-" evidence="3"/>
<sequence length="751" mass="84033">MIKNTDWRSSIKALTILGIIILLFLSGQSLVQGADETNNLVKQVIIVKNEKGEAIDQAVFSIINDKNEIIETCRSDEMGRAEIKNTSEGLYLLKQIKTIDGYECIERKLEINNKNPTVEILIINQLKLDKSAQESDSERVQNKAEFETDAVLLDDSLDSRIKTDENLVNADQKPAEKTTEILAAALAVDDIKVKVTQVAENKTQFIVSTIGCAGKTGISQVLFPTWTARNAQDDLHWYQGIREKNGEYSITIDSKDHGFETGTYQIHTYIHGQQGEVLKVIGSKYDLAESKPVISATDVKNNCFKVSISGLSNRYGVSDVVVPTWTQINGHDDLRWEKATYVGNDTWEAVINIADYKQSYDTFISHVYVTDKNGQQKYLGATTKISDNPFIKDPLKVAAHQQENDGSKFVISTQNCSKKPGIKRVDFAVWTKRDGQDEIKWYQGEIGANGEYQTSVDIENHGFETGPFSIHTYLRDNSGEVITISGSSFTMPKLNPTIEYDKAVLNNTFKIRIRNVGSENGVTAIMMPTWSRSNGQDDLRWEPATYIGNHTWEANINLRNYNIIVDAFISHAYLVDKNGKMVFVKDSSKTILQNTATVYGFYNYPLDKNYKPNPSDPTDWFGPRWGDIHEGVDIPAPYYASCYAVGNGIVEKAGFFMGYGRYVRIRTTDRYGESVSFFYGHLQEINVGVGQSVSKGQKIGSVGGSGYNAQRTYIDNAYGPHLHFGAIANADDACVDPEIWIDFHNPYSNAN</sequence>
<dbReference type="Pfam" id="PF01551">
    <property type="entry name" value="Peptidase_M23"/>
    <property type="match status" value="1"/>
</dbReference>
<accession>A0A1F2PFQ1</accession>
<dbReference type="Pfam" id="PF08481">
    <property type="entry name" value="GBS_Bsp-like"/>
    <property type="match status" value="4"/>
</dbReference>
<dbReference type="STRING" id="52694.ACWI_23280"/>
<gene>
    <name evidence="3" type="primary">mepM_3</name>
    <name evidence="3" type="ORF">ACWI_23280</name>
    <name evidence="4" type="ORF">LNN31_01235</name>
</gene>
<feature type="domain" description="SpaA-like prealbumin fold" evidence="2">
    <location>
        <begin position="47"/>
        <end position="123"/>
    </location>
</feature>
<dbReference type="InterPro" id="IPR013783">
    <property type="entry name" value="Ig-like_fold"/>
</dbReference>
<evidence type="ECO:0000313" key="6">
    <source>
        <dbReference type="Proteomes" id="UP001163550"/>
    </source>
</evidence>
<dbReference type="SUPFAM" id="SSF51261">
    <property type="entry name" value="Duplicated hybrid motif"/>
    <property type="match status" value="1"/>
</dbReference>